<evidence type="ECO:0000256" key="1">
    <source>
        <dbReference type="ARBA" id="ARBA00006524"/>
    </source>
</evidence>
<keyword evidence="2" id="KW-0698">rRNA processing</keyword>
<dbReference type="InterPro" id="IPR019398">
    <property type="entry name" value="Pre-rRNA_process_TSR2"/>
</dbReference>
<evidence type="ECO:0000313" key="5">
    <source>
        <dbReference type="Proteomes" id="UP000717585"/>
    </source>
</evidence>
<accession>A0A8J6ATG8</accession>
<dbReference type="PANTHER" id="PTHR21250">
    <property type="entry name" value="PRE-RRNA-PROCESSING PROTEIN TSR2 HOMOLOG"/>
    <property type="match status" value="1"/>
</dbReference>
<feature type="compositionally biased region" description="Acidic residues" evidence="3">
    <location>
        <begin position="134"/>
        <end position="144"/>
    </location>
</feature>
<protein>
    <submittedName>
        <fullName evidence="4">Pre-rRNA-processing protein TSR2</fullName>
    </submittedName>
</protein>
<gene>
    <name evidence="4" type="ORF">J8273_4807</name>
</gene>
<evidence type="ECO:0000313" key="4">
    <source>
        <dbReference type="EMBL" id="KAG9393688.1"/>
    </source>
</evidence>
<dbReference type="AlphaFoldDB" id="A0A8J6ATG8"/>
<sequence>MSTAPAPEAFAAFSEGLSLILNHWTALRLAVQFCEEGDGVEKAENIIQETIGWFSDYWTDADENELADYFTEVLDSDFHVSIEDDSDLEVSRACIMLCQELLRTQPPSMAMLEHLRSLPIKPITEVGQLVAENQDADEEDEEQPAAEPAKAEYTGPAKVVDDDGWVTVESRSDRKSRMRQ</sequence>
<dbReference type="GO" id="GO:0006364">
    <property type="term" value="P:rRNA processing"/>
    <property type="evidence" value="ECO:0007669"/>
    <property type="project" value="UniProtKB-KW"/>
</dbReference>
<evidence type="ECO:0000256" key="2">
    <source>
        <dbReference type="ARBA" id="ARBA00022552"/>
    </source>
</evidence>
<feature type="region of interest" description="Disordered" evidence="3">
    <location>
        <begin position="132"/>
        <end position="180"/>
    </location>
</feature>
<feature type="compositionally biased region" description="Basic and acidic residues" evidence="3">
    <location>
        <begin position="170"/>
        <end position="180"/>
    </location>
</feature>
<name>A0A8J6ATG8_9EUKA</name>
<reference evidence="4" key="1">
    <citation type="submission" date="2021-05" db="EMBL/GenBank/DDBJ databases">
        <title>A free-living protist that lacks canonical eukaryotic 1 DNA replication and segregation systems.</title>
        <authorList>
            <person name="Salas-Leiva D.E."/>
            <person name="Tromer E.C."/>
            <person name="Curtis B.A."/>
            <person name="Jerlstrom-Hultqvist J."/>
            <person name="Kolisko M."/>
            <person name="Yi Z."/>
            <person name="Salas-Leiva J.S."/>
            <person name="Gallot-Lavallee L."/>
            <person name="Kops G.J.P.L."/>
            <person name="Archibald J.M."/>
            <person name="Simpson A.G.B."/>
            <person name="Roger A.J."/>
        </authorList>
    </citation>
    <scope>NUCLEOTIDE SEQUENCE</scope>
    <source>
        <strain evidence="4">BICM</strain>
    </source>
</reference>
<dbReference type="Pfam" id="PF10273">
    <property type="entry name" value="WGG"/>
    <property type="match status" value="1"/>
</dbReference>
<evidence type="ECO:0000256" key="3">
    <source>
        <dbReference type="SAM" id="MobiDB-lite"/>
    </source>
</evidence>
<comment type="caution">
    <text evidence="4">The sequence shown here is derived from an EMBL/GenBank/DDBJ whole genome shotgun (WGS) entry which is preliminary data.</text>
</comment>
<proteinExistence type="inferred from homology"/>
<keyword evidence="5" id="KW-1185">Reference proteome</keyword>
<dbReference type="Proteomes" id="UP000717585">
    <property type="component" value="Unassembled WGS sequence"/>
</dbReference>
<dbReference type="OrthoDB" id="263560at2759"/>
<dbReference type="EMBL" id="JAHDYR010000021">
    <property type="protein sequence ID" value="KAG9393688.1"/>
    <property type="molecule type" value="Genomic_DNA"/>
</dbReference>
<organism evidence="4 5">
    <name type="scientific">Carpediemonas membranifera</name>
    <dbReference type="NCBI Taxonomy" id="201153"/>
    <lineage>
        <taxon>Eukaryota</taxon>
        <taxon>Metamonada</taxon>
        <taxon>Carpediemonas-like organisms</taxon>
        <taxon>Carpediemonas</taxon>
    </lineage>
</organism>
<comment type="similarity">
    <text evidence="1">Belongs to the TSR2 family.</text>
</comment>